<reference evidence="4" key="1">
    <citation type="submission" date="2017-02" db="EMBL/GenBank/DDBJ databases">
        <authorList>
            <person name="Tafer H."/>
            <person name="Lopandic K."/>
        </authorList>
    </citation>
    <scope>NUCLEOTIDE SEQUENCE [LARGE SCALE GENOMIC DNA]</scope>
    <source>
        <strain evidence="4">CBS 366.77</strain>
    </source>
</reference>
<protein>
    <submittedName>
        <fullName evidence="3">Uncharacterized protein</fullName>
    </submittedName>
</protein>
<evidence type="ECO:0000313" key="3">
    <source>
        <dbReference type="EMBL" id="RJE25540.1"/>
    </source>
</evidence>
<feature type="compositionally biased region" description="Low complexity" evidence="1">
    <location>
        <begin position="99"/>
        <end position="126"/>
    </location>
</feature>
<feature type="signal peptide" evidence="2">
    <location>
        <begin position="1"/>
        <end position="21"/>
    </location>
</feature>
<keyword evidence="2" id="KW-0732">Signal</keyword>
<gene>
    <name evidence="3" type="ORF">PHISCL_02152</name>
</gene>
<accession>A0A3A2ZS59</accession>
<proteinExistence type="predicted"/>
<evidence type="ECO:0000256" key="1">
    <source>
        <dbReference type="SAM" id="MobiDB-lite"/>
    </source>
</evidence>
<keyword evidence="4" id="KW-1185">Reference proteome</keyword>
<comment type="caution">
    <text evidence="3">The sequence shown here is derived from an EMBL/GenBank/DDBJ whole genome shotgun (WGS) entry which is preliminary data.</text>
</comment>
<dbReference type="Proteomes" id="UP000266188">
    <property type="component" value="Unassembled WGS sequence"/>
</dbReference>
<evidence type="ECO:0000313" key="4">
    <source>
        <dbReference type="Proteomes" id="UP000266188"/>
    </source>
</evidence>
<feature type="chain" id="PRO_5017228001" evidence="2">
    <location>
        <begin position="22"/>
        <end position="136"/>
    </location>
</feature>
<feature type="compositionally biased region" description="Gly residues" evidence="1">
    <location>
        <begin position="127"/>
        <end position="136"/>
    </location>
</feature>
<organism evidence="3 4">
    <name type="scientific">Aspergillus sclerotialis</name>
    <dbReference type="NCBI Taxonomy" id="2070753"/>
    <lineage>
        <taxon>Eukaryota</taxon>
        <taxon>Fungi</taxon>
        <taxon>Dikarya</taxon>
        <taxon>Ascomycota</taxon>
        <taxon>Pezizomycotina</taxon>
        <taxon>Eurotiomycetes</taxon>
        <taxon>Eurotiomycetidae</taxon>
        <taxon>Eurotiales</taxon>
        <taxon>Aspergillaceae</taxon>
        <taxon>Aspergillus</taxon>
        <taxon>Aspergillus subgen. Polypaecilum</taxon>
    </lineage>
</organism>
<feature type="region of interest" description="Disordered" evidence="1">
    <location>
        <begin position="22"/>
        <end position="43"/>
    </location>
</feature>
<sequence length="136" mass="13697">MARLSASLLAVFLCLAVSSSALPANPDAAQPSPSNANTEASSSKVAYEVLKSATNMMGTMKDANANEKHGVEEKPATRDSPQEDKDTKASPTKDEKASATDSATSTSSPTSTSNNLLSDLPVLGPLLSGGGGKGSG</sequence>
<dbReference type="AlphaFoldDB" id="A0A3A2ZS59"/>
<evidence type="ECO:0000256" key="2">
    <source>
        <dbReference type="SAM" id="SignalP"/>
    </source>
</evidence>
<feature type="compositionally biased region" description="Basic and acidic residues" evidence="1">
    <location>
        <begin position="64"/>
        <end position="98"/>
    </location>
</feature>
<feature type="compositionally biased region" description="Polar residues" evidence="1">
    <location>
        <begin position="31"/>
        <end position="43"/>
    </location>
</feature>
<feature type="region of interest" description="Disordered" evidence="1">
    <location>
        <begin position="57"/>
        <end position="136"/>
    </location>
</feature>
<dbReference type="EMBL" id="MVGC01000045">
    <property type="protein sequence ID" value="RJE25540.1"/>
    <property type="molecule type" value="Genomic_DNA"/>
</dbReference>
<name>A0A3A2ZS59_9EURO</name>